<dbReference type="RefSeq" id="WP_142717980.1">
    <property type="nucleotide sequence ID" value="NZ_FXTC01000004.1"/>
</dbReference>
<keyword evidence="1" id="KW-0472">Membrane</keyword>
<evidence type="ECO:0000313" key="2">
    <source>
        <dbReference type="EMBL" id="SMO65327.1"/>
    </source>
</evidence>
<feature type="transmembrane region" description="Helical" evidence="1">
    <location>
        <begin position="55"/>
        <end position="75"/>
    </location>
</feature>
<name>A0A521D0V5_9FLAO</name>
<evidence type="ECO:0000313" key="3">
    <source>
        <dbReference type="Proteomes" id="UP000316916"/>
    </source>
</evidence>
<evidence type="ECO:0000256" key="1">
    <source>
        <dbReference type="SAM" id="Phobius"/>
    </source>
</evidence>
<sequence>MKTLAQKNGRNSSYFEIKEDGVFVKNSFTKELHEYKVHFADIYDDETVFRKTKDWVLLAIAISVVFNSILLTIVINQTYQLSASSGMIVFVIALFPSLIVTGLCTALCILRYDCFCDCFISVSYCNRIV</sequence>
<dbReference type="AlphaFoldDB" id="A0A521D0V5"/>
<proteinExistence type="predicted"/>
<dbReference type="Proteomes" id="UP000316916">
    <property type="component" value="Unassembled WGS sequence"/>
</dbReference>
<dbReference type="EMBL" id="FXTC01000004">
    <property type="protein sequence ID" value="SMO65327.1"/>
    <property type="molecule type" value="Genomic_DNA"/>
</dbReference>
<reference evidence="2 3" key="1">
    <citation type="submission" date="2017-05" db="EMBL/GenBank/DDBJ databases">
        <authorList>
            <person name="Varghese N."/>
            <person name="Submissions S."/>
        </authorList>
    </citation>
    <scope>NUCLEOTIDE SEQUENCE [LARGE SCALE GENOMIC DNA]</scope>
    <source>
        <strain evidence="2 3">DSM 29371</strain>
    </source>
</reference>
<gene>
    <name evidence="2" type="ORF">SAMN06265171_10489</name>
</gene>
<keyword evidence="1" id="KW-1133">Transmembrane helix</keyword>
<protein>
    <submittedName>
        <fullName evidence="2">Uncharacterized protein</fullName>
    </submittedName>
</protein>
<accession>A0A521D0V5</accession>
<keyword evidence="3" id="KW-1185">Reference proteome</keyword>
<organism evidence="2 3">
    <name type="scientific">Chryseobacterium rhizoplanae</name>
    <dbReference type="NCBI Taxonomy" id="1609531"/>
    <lineage>
        <taxon>Bacteria</taxon>
        <taxon>Pseudomonadati</taxon>
        <taxon>Bacteroidota</taxon>
        <taxon>Flavobacteriia</taxon>
        <taxon>Flavobacteriales</taxon>
        <taxon>Weeksellaceae</taxon>
        <taxon>Chryseobacterium group</taxon>
        <taxon>Chryseobacterium</taxon>
    </lineage>
</organism>
<feature type="transmembrane region" description="Helical" evidence="1">
    <location>
        <begin position="87"/>
        <end position="110"/>
    </location>
</feature>
<keyword evidence="1" id="KW-0812">Transmembrane</keyword>